<gene>
    <name evidence="1" type="ORF">DOP62_13965</name>
</gene>
<accession>A0ACD5A2U7</accession>
<name>A0ACD5A2U7_SYNEL</name>
<dbReference type="EMBL" id="CP143528">
    <property type="protein sequence ID" value="WVS92191.1"/>
    <property type="molecule type" value="Genomic_DNA"/>
</dbReference>
<proteinExistence type="predicted"/>
<organism evidence="1 2">
    <name type="scientific">Synechococcus elongatus PCC 11801</name>
    <dbReference type="NCBI Taxonomy" id="2219813"/>
    <lineage>
        <taxon>Bacteria</taxon>
        <taxon>Bacillati</taxon>
        <taxon>Cyanobacteriota</taxon>
        <taxon>Cyanophyceae</taxon>
        <taxon>Synechococcales</taxon>
        <taxon>Synechococcaceae</taxon>
        <taxon>Synechococcus</taxon>
    </lineage>
</organism>
<geneLocation type="plasmid" evidence="1 2">
    <name>p11801_1</name>
</geneLocation>
<reference evidence="1" key="1">
    <citation type="submission" date="2024-01" db="EMBL/GenBank/DDBJ databases">
        <title>De novo genome assembly and pan-genome analysis of the fast-growing Indian isolates of Synechococcus elongatus: Potential chassis for bioproduction.</title>
        <authorList>
            <person name="Jain V.S."/>
            <person name="Schubert M.G."/>
            <person name="Pritam P."/>
            <person name="Sarnaik A.P."/>
            <person name="Jaiswal D."/>
            <person name="Church G.M."/>
            <person name="Wangikar P."/>
        </authorList>
    </citation>
    <scope>NUCLEOTIDE SEQUENCE</scope>
    <source>
        <strain evidence="1">PCC 11801</strain>
    </source>
</reference>
<sequence>MSRKRPSLPKLELKSGIAGSVIERLAADAGGQRESLPLNQIQERPGGDARKLRFAHVESLAESILLVGLIQPIVVDRQGHLLAGGHRLAALRLLQKQHPRQFERLFSSGVPVRRLEIDADAETAAALEIEITENEKRLDFSRGEVQAVAQRLLDAGYQRQRGKPSQGEKPLVPALMRVFGKSRSTILRYLEPDSAELNMSNDTFSDRTQPEAQADSVPVSLVLKAPRSQAEAVAQAYSQALQSSGIQVEQWSVQSGSGAVATIRLQTHYPTCPSHSV</sequence>
<evidence type="ECO:0000313" key="1">
    <source>
        <dbReference type="EMBL" id="WVS92191.1"/>
    </source>
</evidence>
<keyword evidence="1" id="KW-0614">Plasmid</keyword>
<protein>
    <submittedName>
        <fullName evidence="1">ParB/RepB/Spo0J family partition protein</fullName>
    </submittedName>
</protein>
<dbReference type="Proteomes" id="UP000267249">
    <property type="component" value="Plasmid p11801_1"/>
</dbReference>
<evidence type="ECO:0000313" key="2">
    <source>
        <dbReference type="Proteomes" id="UP000267249"/>
    </source>
</evidence>